<keyword evidence="5" id="KW-0614">Plasmid</keyword>
<dbReference type="SUPFAM" id="SSF46894">
    <property type="entry name" value="C-terminal effector domain of the bipartite response regulators"/>
    <property type="match status" value="2"/>
</dbReference>
<dbReference type="CDD" id="cd06170">
    <property type="entry name" value="LuxR_C_like"/>
    <property type="match status" value="1"/>
</dbReference>
<gene>
    <name evidence="5" type="ORF">QE207_00300</name>
    <name evidence="6" type="ORF">QE207_05545</name>
</gene>
<dbReference type="Pfam" id="PF00196">
    <property type="entry name" value="GerE"/>
    <property type="match status" value="1"/>
</dbReference>
<evidence type="ECO:0000256" key="2">
    <source>
        <dbReference type="ARBA" id="ARBA00023125"/>
    </source>
</evidence>
<feature type="domain" description="HTH luxR-type" evidence="4">
    <location>
        <begin position="93"/>
        <end position="158"/>
    </location>
</feature>
<evidence type="ECO:0000313" key="5">
    <source>
        <dbReference type="EMBL" id="WGL93738.1"/>
    </source>
</evidence>
<dbReference type="EMBL" id="CP123491">
    <property type="protein sequence ID" value="WGL93738.1"/>
    <property type="molecule type" value="Genomic_DNA"/>
</dbReference>
<reference evidence="5" key="1">
    <citation type="submission" date="2023-04" db="EMBL/GenBank/DDBJ databases">
        <title>Genome dynamics across the evolutionary transition to endosymbiosis.</title>
        <authorList>
            <person name="Siozios S."/>
            <person name="Nadal-Jimenez P."/>
            <person name="Azagi T."/>
            <person name="Sprong H."/>
            <person name="Frost C.L."/>
            <person name="Parratt S.R."/>
            <person name="Taylor G."/>
            <person name="Brettell L."/>
            <person name="Lew K.C."/>
            <person name="Croft L."/>
            <person name="King K.C."/>
            <person name="Brockhurst M.A."/>
            <person name="Hypsa V."/>
            <person name="Novakova E."/>
            <person name="Darby A.C."/>
            <person name="Hurst G.D.D."/>
        </authorList>
    </citation>
    <scope>NUCLEOTIDE SEQUENCE</scope>
    <source>
        <strain evidence="5">AIh</strain>
        <plasmid evidence="5">paIh1</plasmid>
    </source>
</reference>
<dbReference type="PANTHER" id="PTHR44688">
    <property type="entry name" value="DNA-BINDING TRANSCRIPTIONAL ACTIVATOR DEVR_DOSR"/>
    <property type="match status" value="1"/>
</dbReference>
<dbReference type="Gene3D" id="1.10.10.10">
    <property type="entry name" value="Winged helix-like DNA-binding domain superfamily/Winged helix DNA-binding domain"/>
    <property type="match status" value="1"/>
</dbReference>
<proteinExistence type="predicted"/>
<dbReference type="Proteomes" id="UP001177597">
    <property type="component" value="Chromosome"/>
</dbReference>
<geneLocation type="plasmid" evidence="5 7">
    <name>paIh1</name>
</geneLocation>
<dbReference type="Proteomes" id="UP001177597">
    <property type="component" value="Plasmid paIh1"/>
</dbReference>
<keyword evidence="3" id="KW-0804">Transcription</keyword>
<dbReference type="AlphaFoldDB" id="A0AA95K5X5"/>
<dbReference type="PROSITE" id="PS50043">
    <property type="entry name" value="HTH_LUXR_2"/>
    <property type="match status" value="1"/>
</dbReference>
<dbReference type="InterPro" id="IPR036388">
    <property type="entry name" value="WH-like_DNA-bd_sf"/>
</dbReference>
<dbReference type="InterPro" id="IPR000792">
    <property type="entry name" value="Tscrpt_reg_LuxR_C"/>
</dbReference>
<dbReference type="GO" id="GO:0003677">
    <property type="term" value="F:DNA binding"/>
    <property type="evidence" value="ECO:0007669"/>
    <property type="project" value="UniProtKB-KW"/>
</dbReference>
<dbReference type="InterPro" id="IPR016032">
    <property type="entry name" value="Sig_transdc_resp-reg_C-effctor"/>
</dbReference>
<dbReference type="RefSeq" id="WP_280628206.1">
    <property type="nucleotide sequence ID" value="NZ_CP123491.1"/>
</dbReference>
<sequence length="166" mass="19307">MLPLSEQQMKAYKQIFPELAPDQLETTVLYGMGVSEKNIAYFRSVNSVTVRKTIQRIQEIYKVNSISQLRSIFQVRIFHFSMICDCKYRNKEESANTKIFSDREDEVLYWLSEGKSYPEIAMILGIKTGTVKFHIGNILQKLGIYSVRQAIRICTERNLIKKIIAE</sequence>
<evidence type="ECO:0000256" key="1">
    <source>
        <dbReference type="ARBA" id="ARBA00023015"/>
    </source>
</evidence>
<evidence type="ECO:0000313" key="7">
    <source>
        <dbReference type="Proteomes" id="UP001177597"/>
    </source>
</evidence>
<dbReference type="GO" id="GO:0006355">
    <property type="term" value="P:regulation of DNA-templated transcription"/>
    <property type="evidence" value="ECO:0007669"/>
    <property type="project" value="InterPro"/>
</dbReference>
<organism evidence="5 7">
    <name type="scientific">Arsenophonus nasoniae</name>
    <name type="common">son-killer infecting Nasonia vitripennis</name>
    <dbReference type="NCBI Taxonomy" id="638"/>
    <lineage>
        <taxon>Bacteria</taxon>
        <taxon>Pseudomonadati</taxon>
        <taxon>Pseudomonadota</taxon>
        <taxon>Gammaproteobacteria</taxon>
        <taxon>Enterobacterales</taxon>
        <taxon>Morganellaceae</taxon>
        <taxon>Arsenophonus</taxon>
    </lineage>
</organism>
<evidence type="ECO:0000259" key="4">
    <source>
        <dbReference type="PROSITE" id="PS50043"/>
    </source>
</evidence>
<evidence type="ECO:0000313" key="6">
    <source>
        <dbReference type="EMBL" id="WGL96050.1"/>
    </source>
</evidence>
<evidence type="ECO:0000256" key="3">
    <source>
        <dbReference type="ARBA" id="ARBA00023163"/>
    </source>
</evidence>
<dbReference type="PANTHER" id="PTHR44688:SF16">
    <property type="entry name" value="DNA-BINDING TRANSCRIPTIONAL ACTIVATOR DEVR_DOSR"/>
    <property type="match status" value="1"/>
</dbReference>
<dbReference type="SMART" id="SM00421">
    <property type="entry name" value="HTH_LUXR"/>
    <property type="match status" value="1"/>
</dbReference>
<protein>
    <submittedName>
        <fullName evidence="5">Helix-turn-helix transcriptional regulator</fullName>
    </submittedName>
</protein>
<keyword evidence="1" id="KW-0805">Transcription regulation</keyword>
<keyword evidence="2" id="KW-0238">DNA-binding</keyword>
<dbReference type="EMBL" id="CP123498">
    <property type="protein sequence ID" value="WGL96050.1"/>
    <property type="molecule type" value="Genomic_DNA"/>
</dbReference>
<name>A0AA95K5X5_9GAMM</name>
<accession>A0AA95K5X5</accession>
<dbReference type="PROSITE" id="PS00622">
    <property type="entry name" value="HTH_LUXR_1"/>
    <property type="match status" value="1"/>
</dbReference>
<dbReference type="PRINTS" id="PR00038">
    <property type="entry name" value="HTHLUXR"/>
</dbReference>